<dbReference type="InterPro" id="IPR016181">
    <property type="entry name" value="Acyl_CoA_acyltransferase"/>
</dbReference>
<dbReference type="PROSITE" id="PS51186">
    <property type="entry name" value="GNAT"/>
    <property type="match status" value="1"/>
</dbReference>
<dbReference type="RefSeq" id="WP_377367593.1">
    <property type="nucleotide sequence ID" value="NZ_JAOTJD010000004.1"/>
</dbReference>
<name>A0ABW6CIU7_9CAUL</name>
<evidence type="ECO:0000313" key="4">
    <source>
        <dbReference type="EMBL" id="MFD3262997.1"/>
    </source>
</evidence>
<proteinExistence type="predicted"/>
<feature type="domain" description="N-acetyltransferase" evidence="3">
    <location>
        <begin position="4"/>
        <end position="173"/>
    </location>
</feature>
<protein>
    <submittedName>
        <fullName evidence="4">GNAT family N-acetyltransferase</fullName>
    </submittedName>
</protein>
<keyword evidence="5" id="KW-1185">Reference proteome</keyword>
<sequence>MSEITIRRAVPADAPVLADLAARTFSDTFAHLYDPADLAAFLEASYSIAAMAADLTDPAKALWLVEAAGEAVGYAQCGPCELPHAEVTSSCRELKRLYLLKAFQNGGLGGRLFAEALAWMEAGEARDLWIGVWSENHGAQRFYQRAGFEKVGEYGFKVGSTTDREFILRRSADRFSNKALRKAGPVAGEAN</sequence>
<accession>A0ABW6CIU7</accession>
<dbReference type="Gene3D" id="3.40.630.30">
    <property type="match status" value="1"/>
</dbReference>
<organism evidence="4 5">
    <name type="scientific">Phenylobacterium ferrooxidans</name>
    <dbReference type="NCBI Taxonomy" id="2982689"/>
    <lineage>
        <taxon>Bacteria</taxon>
        <taxon>Pseudomonadati</taxon>
        <taxon>Pseudomonadota</taxon>
        <taxon>Alphaproteobacteria</taxon>
        <taxon>Caulobacterales</taxon>
        <taxon>Caulobacteraceae</taxon>
        <taxon>Phenylobacterium</taxon>
    </lineage>
</organism>
<dbReference type="Proteomes" id="UP001598130">
    <property type="component" value="Unassembled WGS sequence"/>
</dbReference>
<gene>
    <name evidence="4" type="ORF">OCL97_03340</name>
</gene>
<dbReference type="InterPro" id="IPR050832">
    <property type="entry name" value="Bact_Acetyltransf"/>
</dbReference>
<dbReference type="EMBL" id="JAOTJD010000004">
    <property type="protein sequence ID" value="MFD3262997.1"/>
    <property type="molecule type" value="Genomic_DNA"/>
</dbReference>
<reference evidence="4 5" key="1">
    <citation type="submission" date="2022-09" db="EMBL/GenBank/DDBJ databases">
        <title>New species of Phenylobacterium.</title>
        <authorList>
            <person name="Mieszkin S."/>
        </authorList>
    </citation>
    <scope>NUCLEOTIDE SEQUENCE [LARGE SCALE GENOMIC DNA]</scope>
    <source>
        <strain evidence="4 5">HK31-G</strain>
    </source>
</reference>
<dbReference type="Pfam" id="PF00583">
    <property type="entry name" value="Acetyltransf_1"/>
    <property type="match status" value="1"/>
</dbReference>
<evidence type="ECO:0000259" key="3">
    <source>
        <dbReference type="PROSITE" id="PS51186"/>
    </source>
</evidence>
<dbReference type="SUPFAM" id="SSF55729">
    <property type="entry name" value="Acyl-CoA N-acyltransferases (Nat)"/>
    <property type="match status" value="1"/>
</dbReference>
<evidence type="ECO:0000256" key="2">
    <source>
        <dbReference type="ARBA" id="ARBA00023315"/>
    </source>
</evidence>
<comment type="caution">
    <text evidence="4">The sequence shown here is derived from an EMBL/GenBank/DDBJ whole genome shotgun (WGS) entry which is preliminary data.</text>
</comment>
<evidence type="ECO:0000313" key="5">
    <source>
        <dbReference type="Proteomes" id="UP001598130"/>
    </source>
</evidence>
<dbReference type="PANTHER" id="PTHR43877">
    <property type="entry name" value="AMINOALKYLPHOSPHONATE N-ACETYLTRANSFERASE-RELATED-RELATED"/>
    <property type="match status" value="1"/>
</dbReference>
<evidence type="ECO:0000256" key="1">
    <source>
        <dbReference type="ARBA" id="ARBA00022679"/>
    </source>
</evidence>
<dbReference type="InterPro" id="IPR000182">
    <property type="entry name" value="GNAT_dom"/>
</dbReference>
<keyword evidence="2" id="KW-0012">Acyltransferase</keyword>
<keyword evidence="1" id="KW-0808">Transferase</keyword>